<dbReference type="SUPFAM" id="SSF53448">
    <property type="entry name" value="Nucleotide-diphospho-sugar transferases"/>
    <property type="match status" value="1"/>
</dbReference>
<dbReference type="AlphaFoldDB" id="A0A6P1NFY1"/>
<dbReference type="EMBL" id="CP047653">
    <property type="protein sequence ID" value="QHI96479.1"/>
    <property type="molecule type" value="Genomic_DNA"/>
</dbReference>
<gene>
    <name evidence="2" type="ORF">GT348_08965</name>
</gene>
<dbReference type="RefSeq" id="WP_160619536.1">
    <property type="nucleotide sequence ID" value="NZ_CP047653.1"/>
</dbReference>
<evidence type="ECO:0000259" key="1">
    <source>
        <dbReference type="Pfam" id="PF00535"/>
    </source>
</evidence>
<reference evidence="2 3" key="1">
    <citation type="submission" date="2020-01" db="EMBL/GenBank/DDBJ databases">
        <title>Genome sequencing of strain KACC 21507.</title>
        <authorList>
            <person name="Heo J."/>
            <person name="Kim S.-J."/>
            <person name="Kim J.-S."/>
            <person name="Hong S.-B."/>
            <person name="Kwon S.-W."/>
        </authorList>
    </citation>
    <scope>NUCLEOTIDE SEQUENCE [LARGE SCALE GENOMIC DNA]</scope>
    <source>
        <strain evidence="2 3">KACC 21507</strain>
        <plasmid evidence="2 3">unnamed1</plasmid>
    </source>
</reference>
<keyword evidence="3" id="KW-1185">Reference proteome</keyword>
<evidence type="ECO:0000313" key="2">
    <source>
        <dbReference type="EMBL" id="QHI96479.1"/>
    </source>
</evidence>
<proteinExistence type="predicted"/>
<dbReference type="Pfam" id="PF00535">
    <property type="entry name" value="Glycos_transf_2"/>
    <property type="match status" value="1"/>
</dbReference>
<dbReference type="CDD" id="cd00761">
    <property type="entry name" value="Glyco_tranf_GTA_type"/>
    <property type="match status" value="1"/>
</dbReference>
<evidence type="ECO:0000313" key="3">
    <source>
        <dbReference type="Proteomes" id="UP000463975"/>
    </source>
</evidence>
<dbReference type="GO" id="GO:0016740">
    <property type="term" value="F:transferase activity"/>
    <property type="evidence" value="ECO:0007669"/>
    <property type="project" value="UniProtKB-KW"/>
</dbReference>
<dbReference type="Gene3D" id="3.90.550.10">
    <property type="entry name" value="Spore Coat Polysaccharide Biosynthesis Protein SpsA, Chain A"/>
    <property type="match status" value="1"/>
</dbReference>
<keyword evidence="2" id="KW-0808">Transferase</keyword>
<dbReference type="Proteomes" id="UP000463975">
    <property type="component" value="Plasmid unnamed1"/>
</dbReference>
<dbReference type="InterPro" id="IPR050834">
    <property type="entry name" value="Glycosyltransf_2"/>
</dbReference>
<dbReference type="PANTHER" id="PTHR43685:SF11">
    <property type="entry name" value="GLYCOSYLTRANSFERASE TAGX-RELATED"/>
    <property type="match status" value="1"/>
</dbReference>
<accession>A0A6P1NFY1</accession>
<feature type="domain" description="Glycosyltransferase 2-like" evidence="1">
    <location>
        <begin position="19"/>
        <end position="129"/>
    </location>
</feature>
<dbReference type="KEGG" id="bomb:GT348_08965"/>
<name>A0A6P1NFY1_9PROT</name>
<keyword evidence="2" id="KW-0614">Plasmid</keyword>
<geneLocation type="plasmid" evidence="2 3">
    <name>unnamed1</name>
</geneLocation>
<sequence length="308" mass="35052">MSNNNKVAIVLRTKDRTIFLKRAINSIVNQTFKNYVAYVVNDGGNIDDISEVKNNIPSPLKGNFSFINLPVSAGRGAALSIGISSGNEKYIHILDDDDTIEPEFLEKTVKFLEDDKEEIFSAVKTSNYDVLERVEDGKIIIEEKTDKYGFDNDGIKDYISYLMVRTPIVPNTLLFRRKCVIDNENAKTELNYSEDIDLFVKIMLWGEIGVIKEFLSTYHRRKPNNSPYDNCTNTTLFKYDQSIAWKNNVIRKAIRGDGLLTTTWAAALQRKAISDMHISRINSEINNLNDSFSSVTNLLKSILNQIEK</sequence>
<protein>
    <submittedName>
        <fullName evidence="2">Glycosyltransferase</fullName>
    </submittedName>
</protein>
<dbReference type="PANTHER" id="PTHR43685">
    <property type="entry name" value="GLYCOSYLTRANSFERASE"/>
    <property type="match status" value="1"/>
</dbReference>
<organism evidence="2 3">
    <name type="scientific">Aristophania vespae</name>
    <dbReference type="NCBI Taxonomy" id="2697033"/>
    <lineage>
        <taxon>Bacteria</taxon>
        <taxon>Pseudomonadati</taxon>
        <taxon>Pseudomonadota</taxon>
        <taxon>Alphaproteobacteria</taxon>
        <taxon>Acetobacterales</taxon>
        <taxon>Acetobacteraceae</taxon>
        <taxon>Aristophania</taxon>
    </lineage>
</organism>
<dbReference type="InterPro" id="IPR029044">
    <property type="entry name" value="Nucleotide-diphossugar_trans"/>
</dbReference>
<dbReference type="InterPro" id="IPR001173">
    <property type="entry name" value="Glyco_trans_2-like"/>
</dbReference>